<organism evidence="3 4">
    <name type="scientific">Crotalus adamanteus</name>
    <name type="common">Eastern diamondback rattlesnake</name>
    <dbReference type="NCBI Taxonomy" id="8729"/>
    <lineage>
        <taxon>Eukaryota</taxon>
        <taxon>Metazoa</taxon>
        <taxon>Chordata</taxon>
        <taxon>Craniata</taxon>
        <taxon>Vertebrata</taxon>
        <taxon>Euteleostomi</taxon>
        <taxon>Lepidosauria</taxon>
        <taxon>Squamata</taxon>
        <taxon>Bifurcata</taxon>
        <taxon>Unidentata</taxon>
        <taxon>Episquamata</taxon>
        <taxon>Toxicofera</taxon>
        <taxon>Serpentes</taxon>
        <taxon>Colubroidea</taxon>
        <taxon>Viperidae</taxon>
        <taxon>Crotalinae</taxon>
        <taxon>Crotalus</taxon>
    </lineage>
</organism>
<dbReference type="Gene3D" id="1.10.340.70">
    <property type="match status" value="1"/>
</dbReference>
<sequence>MTTRSADVTLPELRDAVTSDKWLKEHPGLLTRRDGLAWKGDKLYVPKGLRLTVLQRCHNAKQAGYFGFLKTLHHIRRQFWWPRMNPDVDTYVKTCHICATTKPQVGKPMGLLQKVADPCQPWEEIAMDFIVELPPSRNYTVIWTVIDLFSKQAHFIPCKGLPSAQRLARLFIQHVYRLHGVPRRVISDRGVQFTAQFWRTFLKLVGSSQGLSSAYHPCTNGATERANAMIEWYLHSYVTFQQTDRVDLLPFAEVAYNNTIHSSTGFAPFRVVNRVEFVPFPEWSEETGKVYTPQAWITWVTGLWGVVKEALLQAEAAAKTQSDKKRADH</sequence>
<accession>A0AAW1BC00</accession>
<dbReference type="EMBL" id="JAOTOJ010000007">
    <property type="protein sequence ID" value="KAK9399012.1"/>
    <property type="molecule type" value="Genomic_DNA"/>
</dbReference>
<name>A0AAW1BC00_CROAD</name>
<dbReference type="InterPro" id="IPR036397">
    <property type="entry name" value="RNaseH_sf"/>
</dbReference>
<dbReference type="Gene3D" id="3.30.420.10">
    <property type="entry name" value="Ribonuclease H-like superfamily/Ribonuclease H"/>
    <property type="match status" value="1"/>
</dbReference>
<feature type="domain" description="Integrase catalytic" evidence="2">
    <location>
        <begin position="117"/>
        <end position="276"/>
    </location>
</feature>
<dbReference type="SUPFAM" id="SSF53098">
    <property type="entry name" value="Ribonuclease H-like"/>
    <property type="match status" value="1"/>
</dbReference>
<dbReference type="FunFam" id="1.10.340.70:FF:000001">
    <property type="entry name" value="Retrovirus-related Pol polyprotein from transposon gypsy-like Protein"/>
    <property type="match status" value="1"/>
</dbReference>
<dbReference type="AlphaFoldDB" id="A0AAW1BC00"/>
<gene>
    <name evidence="3" type="ORF">NXF25_013981</name>
</gene>
<proteinExistence type="predicted"/>
<dbReference type="GO" id="GO:0015074">
    <property type="term" value="P:DNA integration"/>
    <property type="evidence" value="ECO:0007669"/>
    <property type="project" value="InterPro"/>
</dbReference>
<dbReference type="InterPro" id="IPR001584">
    <property type="entry name" value="Integrase_cat-core"/>
</dbReference>
<dbReference type="PANTHER" id="PTHR37984">
    <property type="entry name" value="PROTEIN CBG26694"/>
    <property type="match status" value="1"/>
</dbReference>
<dbReference type="PROSITE" id="PS50994">
    <property type="entry name" value="INTEGRASE"/>
    <property type="match status" value="1"/>
</dbReference>
<dbReference type="Pfam" id="PF00665">
    <property type="entry name" value="rve"/>
    <property type="match status" value="1"/>
</dbReference>
<evidence type="ECO:0000259" key="2">
    <source>
        <dbReference type="PROSITE" id="PS50994"/>
    </source>
</evidence>
<dbReference type="InterPro" id="IPR050951">
    <property type="entry name" value="Retrovirus_Pol_polyprotein"/>
</dbReference>
<dbReference type="GO" id="GO:0003676">
    <property type="term" value="F:nucleic acid binding"/>
    <property type="evidence" value="ECO:0007669"/>
    <property type="project" value="InterPro"/>
</dbReference>
<comment type="caution">
    <text evidence="3">The sequence shown here is derived from an EMBL/GenBank/DDBJ whole genome shotgun (WGS) entry which is preliminary data.</text>
</comment>
<dbReference type="PANTHER" id="PTHR37984:SF15">
    <property type="entry name" value="INTEGRASE CATALYTIC DOMAIN-CONTAINING PROTEIN"/>
    <property type="match status" value="1"/>
</dbReference>
<dbReference type="Proteomes" id="UP001474421">
    <property type="component" value="Unassembled WGS sequence"/>
</dbReference>
<evidence type="ECO:0000313" key="4">
    <source>
        <dbReference type="Proteomes" id="UP001474421"/>
    </source>
</evidence>
<dbReference type="Pfam" id="PF17921">
    <property type="entry name" value="Integrase_H2C2"/>
    <property type="match status" value="1"/>
</dbReference>
<reference evidence="3 4" key="1">
    <citation type="journal article" date="2024" name="Proc. Natl. Acad. Sci. U.S.A.">
        <title>The genetic regulatory architecture and epigenomic basis for age-related changes in rattlesnake venom.</title>
        <authorList>
            <person name="Hogan M.P."/>
            <person name="Holding M.L."/>
            <person name="Nystrom G.S."/>
            <person name="Colston T.J."/>
            <person name="Bartlett D.A."/>
            <person name="Mason A.J."/>
            <person name="Ellsworth S.A."/>
            <person name="Rautsaw R.M."/>
            <person name="Lawrence K.C."/>
            <person name="Strickland J.L."/>
            <person name="He B."/>
            <person name="Fraser P."/>
            <person name="Margres M.J."/>
            <person name="Gilbert D.M."/>
            <person name="Gibbs H.L."/>
            <person name="Parkinson C.L."/>
            <person name="Rokyta D.R."/>
        </authorList>
    </citation>
    <scope>NUCLEOTIDE SEQUENCE [LARGE SCALE GENOMIC DNA]</scope>
    <source>
        <strain evidence="3">DRR0105</strain>
    </source>
</reference>
<protein>
    <recommendedName>
        <fullName evidence="1">Gypsy retrotransposon integrase-like protein 1</fullName>
    </recommendedName>
</protein>
<dbReference type="InterPro" id="IPR012337">
    <property type="entry name" value="RNaseH-like_sf"/>
</dbReference>
<keyword evidence="4" id="KW-1185">Reference proteome</keyword>
<evidence type="ECO:0000256" key="1">
    <source>
        <dbReference type="ARBA" id="ARBA00039658"/>
    </source>
</evidence>
<dbReference type="InterPro" id="IPR041588">
    <property type="entry name" value="Integrase_H2C2"/>
</dbReference>
<evidence type="ECO:0000313" key="3">
    <source>
        <dbReference type="EMBL" id="KAK9399012.1"/>
    </source>
</evidence>